<gene>
    <name evidence="3" type="ORF">HBH25_06795</name>
</gene>
<protein>
    <submittedName>
        <fullName evidence="3">PepSY domain-containing protein</fullName>
    </submittedName>
</protein>
<dbReference type="Proteomes" id="UP000746535">
    <property type="component" value="Unassembled WGS sequence"/>
</dbReference>
<evidence type="ECO:0000259" key="2">
    <source>
        <dbReference type="Pfam" id="PF03413"/>
    </source>
</evidence>
<dbReference type="Pfam" id="PF03413">
    <property type="entry name" value="PepSY"/>
    <property type="match status" value="2"/>
</dbReference>
<keyword evidence="1" id="KW-0472">Membrane</keyword>
<sequence length="458" mass="50099">MRTSFYNLAWRWHFYAGLLVAPVMILLAVTGIVYLFKPQLDPLMYPELLHVEAMGQRLPADTLLARVRETYPDAQVNQYLPPASATASAQFVVQAGGNALNLFMNPYTGQVLGTQHGLYNLQAIARALHGELMIGKVGDAVVELAAGWGIVLVVSGLYLWWPRGKGAAGVFWPRLRSRGRVFWRDLHAVVGFWGSVGLLFMLLTGMTWTGIWGKQYAELWNRFPTGMFSEIPLSDVSARTLNNAARQTLPWAMENTPMPMSGGDHAEHMGHGSANSGPAAPQASLQAVVETAERAGVHPGYSITLPKTGTGVYTVAVFADDPRNDATLHIDQYTGKVLVDVRYAQYGLLARATELSVMLHEGKMFGLANQLIVLVVCLMVLLGSISGLVIWWKRRPAKGLGVPPLRHGLPLWKTAVAVMVCIGVAFPLVGASLVAVAVLEYGVLRWVRRPKVAERLQK</sequence>
<dbReference type="RefSeq" id="WP_168082819.1">
    <property type="nucleotide sequence ID" value="NZ_JAAVJI010000003.1"/>
</dbReference>
<organism evidence="3 4">
    <name type="scientific">Pseudomonas quercus</name>
    <dbReference type="NCBI Taxonomy" id="2722792"/>
    <lineage>
        <taxon>Bacteria</taxon>
        <taxon>Pseudomonadati</taxon>
        <taxon>Pseudomonadota</taxon>
        <taxon>Gammaproteobacteria</taxon>
        <taxon>Pseudomonadales</taxon>
        <taxon>Pseudomonadaceae</taxon>
        <taxon>Pseudomonas</taxon>
    </lineage>
</organism>
<keyword evidence="4" id="KW-1185">Reference proteome</keyword>
<feature type="transmembrane region" description="Helical" evidence="1">
    <location>
        <begin position="181"/>
        <end position="204"/>
    </location>
</feature>
<comment type="caution">
    <text evidence="3">The sequence shown here is derived from an EMBL/GenBank/DDBJ whole genome shotgun (WGS) entry which is preliminary data.</text>
</comment>
<evidence type="ECO:0000313" key="3">
    <source>
        <dbReference type="EMBL" id="NJP00566.1"/>
    </source>
</evidence>
<keyword evidence="1" id="KW-0812">Transmembrane</keyword>
<dbReference type="Pfam" id="PF03929">
    <property type="entry name" value="PepSY_TM"/>
    <property type="match status" value="1"/>
</dbReference>
<dbReference type="PANTHER" id="PTHR34219">
    <property type="entry name" value="IRON-REGULATED INNER MEMBRANE PROTEIN-RELATED"/>
    <property type="match status" value="1"/>
</dbReference>
<reference evidence="3 4" key="1">
    <citation type="submission" date="2020-03" db="EMBL/GenBank/DDBJ databases">
        <authorList>
            <person name="Wang L."/>
            <person name="He N."/>
            <person name="Li Y."/>
            <person name="Fang Y."/>
            <person name="Zhang F."/>
        </authorList>
    </citation>
    <scope>NUCLEOTIDE SEQUENCE [LARGE SCALE GENOMIC DNA]</scope>
    <source>
        <strain evidence="4">hsmgli-8</strain>
    </source>
</reference>
<dbReference type="InterPro" id="IPR005625">
    <property type="entry name" value="PepSY-ass_TM"/>
</dbReference>
<feature type="transmembrane region" description="Helical" evidence="1">
    <location>
        <begin position="371"/>
        <end position="392"/>
    </location>
</feature>
<dbReference type="PANTHER" id="PTHR34219:SF1">
    <property type="entry name" value="PEPSY DOMAIN-CONTAINING PROTEIN"/>
    <property type="match status" value="1"/>
</dbReference>
<accession>A0ABX0YEC6</accession>
<feature type="transmembrane region" description="Helical" evidence="1">
    <location>
        <begin position="12"/>
        <end position="36"/>
    </location>
</feature>
<proteinExistence type="predicted"/>
<dbReference type="InterPro" id="IPR025711">
    <property type="entry name" value="PepSY"/>
</dbReference>
<feature type="domain" description="PepSY" evidence="2">
    <location>
        <begin position="58"/>
        <end position="114"/>
    </location>
</feature>
<keyword evidence="1" id="KW-1133">Transmembrane helix</keyword>
<feature type="transmembrane region" description="Helical" evidence="1">
    <location>
        <begin position="140"/>
        <end position="161"/>
    </location>
</feature>
<feature type="domain" description="PepSY" evidence="2">
    <location>
        <begin position="284"/>
        <end position="338"/>
    </location>
</feature>
<feature type="transmembrane region" description="Helical" evidence="1">
    <location>
        <begin position="412"/>
        <end position="439"/>
    </location>
</feature>
<evidence type="ECO:0000256" key="1">
    <source>
        <dbReference type="SAM" id="Phobius"/>
    </source>
</evidence>
<name>A0ABX0YEC6_9PSED</name>
<evidence type="ECO:0000313" key="4">
    <source>
        <dbReference type="Proteomes" id="UP000746535"/>
    </source>
</evidence>
<dbReference type="EMBL" id="JAAVJI010000003">
    <property type="protein sequence ID" value="NJP00566.1"/>
    <property type="molecule type" value="Genomic_DNA"/>
</dbReference>